<reference evidence="3 4" key="1">
    <citation type="submission" date="2021-03" db="EMBL/GenBank/DDBJ databases">
        <title>Genomic Encyclopedia of Type Strains, Phase IV (KMG-IV): sequencing the most valuable type-strain genomes for metagenomic binning, comparative biology and taxonomic classification.</title>
        <authorList>
            <person name="Goeker M."/>
        </authorList>
    </citation>
    <scope>NUCLEOTIDE SEQUENCE [LARGE SCALE GENOMIC DNA]</scope>
    <source>
        <strain evidence="3 4">DSM 26048</strain>
    </source>
</reference>
<dbReference type="Pfam" id="PF11738">
    <property type="entry name" value="DUF3298"/>
    <property type="match status" value="1"/>
</dbReference>
<dbReference type="Pfam" id="PF13739">
    <property type="entry name" value="PdaC"/>
    <property type="match status" value="1"/>
</dbReference>
<dbReference type="InterPro" id="IPR037126">
    <property type="entry name" value="PdaC/RsiV-like_sf"/>
</dbReference>
<name>A0ABS4J916_9BACL</name>
<dbReference type="RefSeq" id="WP_209978662.1">
    <property type="nucleotide sequence ID" value="NZ_JAGGLB010000048.1"/>
</dbReference>
<protein>
    <recommendedName>
        <fullName evidence="5">DUF3298/DUF4163 domain-containing protein</fullName>
    </recommendedName>
</protein>
<gene>
    <name evidence="3" type="ORF">J2Z66_007980</name>
</gene>
<sequence length="201" mass="22558">MDGIQLPLSIATYRITAPKLNVLYPVIKAPMPPGGSHINRVIVEQVHQLIKDQGYGQNPQTESSGYYELKTNQRQILSLSLYNYAFSGGAHGLVLQKSLTFDSQTGKSYALSGLFKPGADYVKRLSEIVAAQIKERDIPLLVPFTGIRPDQDYYIADKALVIYFAVYEITAYVYQFPYFPISVYSIQDIIDENGPLGKMMY</sequence>
<evidence type="ECO:0000313" key="4">
    <source>
        <dbReference type="Proteomes" id="UP001519287"/>
    </source>
</evidence>
<dbReference type="InterPro" id="IPR021729">
    <property type="entry name" value="DUF3298"/>
</dbReference>
<evidence type="ECO:0000259" key="1">
    <source>
        <dbReference type="Pfam" id="PF11738"/>
    </source>
</evidence>
<feature type="domain" description="DUF3298" evidence="1">
    <location>
        <begin position="114"/>
        <end position="181"/>
    </location>
</feature>
<evidence type="ECO:0008006" key="5">
    <source>
        <dbReference type="Google" id="ProtNLM"/>
    </source>
</evidence>
<accession>A0ABS4J916</accession>
<comment type="caution">
    <text evidence="3">The sequence shown here is derived from an EMBL/GenBank/DDBJ whole genome shotgun (WGS) entry which is preliminary data.</text>
</comment>
<dbReference type="InterPro" id="IPR025303">
    <property type="entry name" value="PdaC"/>
</dbReference>
<dbReference type="Gene3D" id="3.90.640.20">
    <property type="entry name" value="Heat-shock cognate protein, ATPase"/>
    <property type="match status" value="1"/>
</dbReference>
<organism evidence="3 4">
    <name type="scientific">Paenibacillus eucommiae</name>
    <dbReference type="NCBI Taxonomy" id="1355755"/>
    <lineage>
        <taxon>Bacteria</taxon>
        <taxon>Bacillati</taxon>
        <taxon>Bacillota</taxon>
        <taxon>Bacilli</taxon>
        <taxon>Bacillales</taxon>
        <taxon>Paenibacillaceae</taxon>
        <taxon>Paenibacillus</taxon>
    </lineage>
</organism>
<dbReference type="EMBL" id="JAGGLB010000048">
    <property type="protein sequence ID" value="MBP1996334.1"/>
    <property type="molecule type" value="Genomic_DNA"/>
</dbReference>
<feature type="domain" description="Deacetylase PdaC" evidence="2">
    <location>
        <begin position="24"/>
        <end position="93"/>
    </location>
</feature>
<keyword evidence="4" id="KW-1185">Reference proteome</keyword>
<dbReference type="Proteomes" id="UP001519287">
    <property type="component" value="Unassembled WGS sequence"/>
</dbReference>
<dbReference type="Gene3D" id="3.30.565.40">
    <property type="entry name" value="Fervidobacterium nodosum Rt17-B1 like"/>
    <property type="match status" value="1"/>
</dbReference>
<evidence type="ECO:0000259" key="2">
    <source>
        <dbReference type="Pfam" id="PF13739"/>
    </source>
</evidence>
<proteinExistence type="predicted"/>
<evidence type="ECO:0000313" key="3">
    <source>
        <dbReference type="EMBL" id="MBP1996334.1"/>
    </source>
</evidence>